<dbReference type="Proteomes" id="UP001058860">
    <property type="component" value="Chromosome"/>
</dbReference>
<evidence type="ECO:0000313" key="1">
    <source>
        <dbReference type="EMBL" id="UUY03633.1"/>
    </source>
</evidence>
<evidence type="ECO:0000313" key="2">
    <source>
        <dbReference type="Proteomes" id="UP001058860"/>
    </source>
</evidence>
<name>A0ABY5PG52_9ACTN</name>
<accession>A0ABY5PG52</accession>
<evidence type="ECO:0008006" key="3">
    <source>
        <dbReference type="Google" id="ProtNLM"/>
    </source>
</evidence>
<dbReference type="PANTHER" id="PTHR33371:SF4">
    <property type="entry name" value="INTERMEMBRANE PHOSPHOLIPID TRANSPORT SYSTEM BINDING PROTEIN MLAD"/>
    <property type="match status" value="1"/>
</dbReference>
<organism evidence="1 2">
    <name type="scientific">Svornostia abyssi</name>
    <dbReference type="NCBI Taxonomy" id="2898438"/>
    <lineage>
        <taxon>Bacteria</taxon>
        <taxon>Bacillati</taxon>
        <taxon>Actinomycetota</taxon>
        <taxon>Thermoleophilia</taxon>
        <taxon>Solirubrobacterales</taxon>
        <taxon>Baekduiaceae</taxon>
        <taxon>Svornostia</taxon>
    </lineage>
</organism>
<gene>
    <name evidence="1" type="ORF">LRS13_23680</name>
</gene>
<sequence>MSDLPMARAALVAIVIAAVVGIGYTLRKVDVSLPFTASHYTVQVELEDAAGLDGADHPLATVAGTKQGRVVDVKVVGTKAIATLELESDVEGKVFKNATAVVRPIGVIPVLSVNVDPGDPSLGALPSGGTITAERTQTYVAPDKVLSVLDADTRAYLQVLVGQADIALDGRGSDLERAVREIAPMTASARRVAEAAADRQVLVRRLVGDIAEISDTLARRRDQLARAVDSGGQVLDVTAARSPELAAAMRDLPETVEAAQRTLRRVRALSGPLNEAMDGTLPALDELPEGLRELRSLTPDARKLLDDVEALERTGKTQLPAIREFTSRLGSAAVEGRPSVEAAAKTVDTLAQYGDGVAQLGDLVSGVVSTSDVNGVMARAIISAVEPAKPMNFGFDQPPAGASTTRARKLAAQQRDEMQEGLAKLLDARCVTDKTACILRAVTPGLPGNEHLKRKGGG</sequence>
<dbReference type="PANTHER" id="PTHR33371">
    <property type="entry name" value="INTERMEMBRANE PHOSPHOLIPID TRANSPORT SYSTEM BINDING PROTEIN MLAD-RELATED"/>
    <property type="match status" value="1"/>
</dbReference>
<protein>
    <recommendedName>
        <fullName evidence="3">Mce/MlaD domain-containing protein</fullName>
    </recommendedName>
</protein>
<dbReference type="RefSeq" id="WP_353864135.1">
    <property type="nucleotide sequence ID" value="NZ_CP088295.1"/>
</dbReference>
<keyword evidence="2" id="KW-1185">Reference proteome</keyword>
<dbReference type="InterPro" id="IPR052336">
    <property type="entry name" value="MlaD_Phospholipid_Transporter"/>
</dbReference>
<proteinExistence type="predicted"/>
<reference evidence="2" key="1">
    <citation type="submission" date="2021-11" db="EMBL/GenBank/DDBJ databases">
        <title>Cultivation dependent microbiological survey of springs from the worlds oldest radium mine currently devoted to the extraction of radon-saturated water.</title>
        <authorList>
            <person name="Kapinusova G."/>
            <person name="Smrhova T."/>
            <person name="Strejcek M."/>
            <person name="Suman J."/>
            <person name="Jani K."/>
            <person name="Pajer P."/>
            <person name="Uhlik O."/>
        </authorList>
    </citation>
    <scope>NUCLEOTIDE SEQUENCE [LARGE SCALE GENOMIC DNA]</scope>
    <source>
        <strain evidence="2">J379</strain>
    </source>
</reference>
<dbReference type="EMBL" id="CP088295">
    <property type="protein sequence ID" value="UUY03633.1"/>
    <property type="molecule type" value="Genomic_DNA"/>
</dbReference>